<name>A0A0W0TWT8_9GAMM</name>
<dbReference type="Proteomes" id="UP000054785">
    <property type="component" value="Unassembled WGS sequence"/>
</dbReference>
<dbReference type="InterPro" id="IPR000194">
    <property type="entry name" value="ATPase_F1/V1/A1_a/bsu_nucl-bd"/>
</dbReference>
<evidence type="ECO:0000313" key="18">
    <source>
        <dbReference type="Proteomes" id="UP000054785"/>
    </source>
</evidence>
<dbReference type="GO" id="GO:0016887">
    <property type="term" value="F:ATP hydrolysis activity"/>
    <property type="evidence" value="ECO:0007669"/>
    <property type="project" value="InterPro"/>
</dbReference>
<dbReference type="NCBIfam" id="TIGR01026">
    <property type="entry name" value="fliI_yscN"/>
    <property type="match status" value="1"/>
</dbReference>
<dbReference type="GO" id="GO:0046933">
    <property type="term" value="F:proton-transporting ATP synthase activity, rotational mechanism"/>
    <property type="evidence" value="ECO:0007669"/>
    <property type="project" value="TreeGrafter"/>
</dbReference>
<dbReference type="InterPro" id="IPR005714">
    <property type="entry name" value="ATPase_T3SS_FliI/YscN"/>
</dbReference>
<evidence type="ECO:0000256" key="2">
    <source>
        <dbReference type="ARBA" id="ARBA00012473"/>
    </source>
</evidence>
<dbReference type="GO" id="GO:0005524">
    <property type="term" value="F:ATP binding"/>
    <property type="evidence" value="ECO:0007669"/>
    <property type="project" value="UniProtKB-KW"/>
</dbReference>
<evidence type="ECO:0000256" key="3">
    <source>
        <dbReference type="ARBA" id="ARBA00020580"/>
    </source>
</evidence>
<keyword evidence="13" id="KW-1006">Bacterial flagellum protein export</keyword>
<keyword evidence="18" id="KW-1185">Reference proteome</keyword>
<dbReference type="PATRIC" id="fig|45065.4.peg.1096"/>
<dbReference type="Pfam" id="PF02874">
    <property type="entry name" value="ATP-synt_ab_N"/>
    <property type="match status" value="1"/>
</dbReference>
<dbReference type="GO" id="GO:0044781">
    <property type="term" value="P:bacterial-type flagellum organization"/>
    <property type="evidence" value="ECO:0007669"/>
    <property type="project" value="UniProtKB-KW"/>
</dbReference>
<dbReference type="FunFam" id="3.40.50.12240:FF:000002">
    <property type="entry name" value="Flagellum-specific ATP synthase FliI"/>
    <property type="match status" value="1"/>
</dbReference>
<evidence type="ECO:0000256" key="11">
    <source>
        <dbReference type="ARBA" id="ARBA00022967"/>
    </source>
</evidence>
<evidence type="ECO:0000313" key="17">
    <source>
        <dbReference type="EMBL" id="KTD00112.1"/>
    </source>
</evidence>
<dbReference type="STRING" id="45065.Lgee_1024"/>
<dbReference type="GO" id="GO:0005737">
    <property type="term" value="C:cytoplasm"/>
    <property type="evidence" value="ECO:0007669"/>
    <property type="project" value="UniProtKB-SubCell"/>
</dbReference>
<evidence type="ECO:0000256" key="15">
    <source>
        <dbReference type="ARBA" id="ARBA00024342"/>
    </source>
</evidence>
<keyword evidence="6" id="KW-0547">Nucleotide-binding</keyword>
<protein>
    <recommendedName>
        <fullName evidence="3">Flagellum-specific ATP synthase</fullName>
        <ecNumber evidence="2">7.1.2.2</ecNumber>
    </recommendedName>
</protein>
<evidence type="ECO:0000256" key="13">
    <source>
        <dbReference type="ARBA" id="ARBA00023225"/>
    </source>
</evidence>
<keyword evidence="7" id="KW-0375">Hydrogen ion transport</keyword>
<evidence type="ECO:0000256" key="6">
    <source>
        <dbReference type="ARBA" id="ARBA00022741"/>
    </source>
</evidence>
<dbReference type="AlphaFoldDB" id="A0A0W0TWT8"/>
<dbReference type="InterPro" id="IPR027417">
    <property type="entry name" value="P-loop_NTPase"/>
</dbReference>
<dbReference type="SUPFAM" id="SSF52540">
    <property type="entry name" value="P-loop containing nucleoside triphosphate hydrolases"/>
    <property type="match status" value="1"/>
</dbReference>
<proteinExistence type="inferred from homology"/>
<evidence type="ECO:0000256" key="10">
    <source>
        <dbReference type="ARBA" id="ARBA00022927"/>
    </source>
</evidence>
<keyword evidence="12" id="KW-0406">Ion transport</keyword>
<dbReference type="Pfam" id="PF18269">
    <property type="entry name" value="T3SS_ATPase_C"/>
    <property type="match status" value="1"/>
</dbReference>
<dbReference type="EMBL" id="LNYC01000037">
    <property type="protein sequence ID" value="KTD00112.1"/>
    <property type="molecule type" value="Genomic_DNA"/>
</dbReference>
<dbReference type="OrthoDB" id="9148544at2"/>
<dbReference type="GO" id="GO:0030257">
    <property type="term" value="C:type III protein secretion system complex"/>
    <property type="evidence" value="ECO:0007669"/>
    <property type="project" value="InterPro"/>
</dbReference>
<evidence type="ECO:0000256" key="8">
    <source>
        <dbReference type="ARBA" id="ARBA00022795"/>
    </source>
</evidence>
<dbReference type="CDD" id="cd18117">
    <property type="entry name" value="ATP-synt_flagellum-secretory_path_III_N"/>
    <property type="match status" value="1"/>
</dbReference>
<comment type="catalytic activity">
    <reaction evidence="16">
        <text>ATP + H2O + cellular proteinSide 1 = ADP + phosphate + cellular proteinSide 2.</text>
        <dbReference type="EC" id="7.4.2.8"/>
    </reaction>
</comment>
<keyword evidence="9" id="KW-0067">ATP-binding</keyword>
<dbReference type="GO" id="GO:0008564">
    <property type="term" value="F:protein-exporting ATPase activity"/>
    <property type="evidence" value="ECO:0007669"/>
    <property type="project" value="UniProtKB-EC"/>
</dbReference>
<comment type="subcellular location">
    <subcellularLocation>
        <location evidence="1">Cytoplasm</location>
    </subcellularLocation>
</comment>
<dbReference type="PANTHER" id="PTHR15184">
    <property type="entry name" value="ATP SYNTHASE"/>
    <property type="match status" value="1"/>
</dbReference>
<dbReference type="CDD" id="cd01136">
    <property type="entry name" value="ATPase_flagellum-secretory_path_III"/>
    <property type="match status" value="1"/>
</dbReference>
<reference evidence="17 18" key="1">
    <citation type="submission" date="2015-11" db="EMBL/GenBank/DDBJ databases">
        <title>Genomic analysis of 38 Legionella species identifies large and diverse effector repertoires.</title>
        <authorList>
            <person name="Burstein D."/>
            <person name="Amaro F."/>
            <person name="Zusman T."/>
            <person name="Lifshitz Z."/>
            <person name="Cohen O."/>
            <person name="Gilbert J.A."/>
            <person name="Pupko T."/>
            <person name="Shuman H.A."/>
            <person name="Segal G."/>
        </authorList>
    </citation>
    <scope>NUCLEOTIDE SEQUENCE [LARGE SCALE GENOMIC DNA]</scope>
    <source>
        <strain evidence="17 18">ATCC 49504</strain>
    </source>
</reference>
<evidence type="ECO:0000256" key="12">
    <source>
        <dbReference type="ARBA" id="ARBA00023065"/>
    </source>
</evidence>
<keyword evidence="5" id="KW-0963">Cytoplasm</keyword>
<dbReference type="InterPro" id="IPR003593">
    <property type="entry name" value="AAA+_ATPase"/>
</dbReference>
<evidence type="ECO:0000256" key="9">
    <source>
        <dbReference type="ARBA" id="ARBA00022840"/>
    </source>
</evidence>
<evidence type="ECO:0000256" key="7">
    <source>
        <dbReference type="ARBA" id="ARBA00022781"/>
    </source>
</evidence>
<dbReference type="EC" id="7.1.2.2" evidence="2"/>
<evidence type="ECO:0000256" key="16">
    <source>
        <dbReference type="ARBA" id="ARBA00034006"/>
    </source>
</evidence>
<dbReference type="Pfam" id="PF00006">
    <property type="entry name" value="ATP-synt_ab"/>
    <property type="match status" value="1"/>
</dbReference>
<dbReference type="GO" id="GO:0030254">
    <property type="term" value="P:protein secretion by the type III secretion system"/>
    <property type="evidence" value="ECO:0007669"/>
    <property type="project" value="InterPro"/>
</dbReference>
<organism evidence="17 18">
    <name type="scientific">Legionella geestiana</name>
    <dbReference type="NCBI Taxonomy" id="45065"/>
    <lineage>
        <taxon>Bacteria</taxon>
        <taxon>Pseudomonadati</taxon>
        <taxon>Pseudomonadota</taxon>
        <taxon>Gammaproteobacteria</taxon>
        <taxon>Legionellales</taxon>
        <taxon>Legionellaceae</taxon>
        <taxon>Legionella</taxon>
    </lineage>
</organism>
<dbReference type="InterPro" id="IPR050053">
    <property type="entry name" value="ATPase_alpha/beta_chains"/>
</dbReference>
<evidence type="ECO:0000256" key="5">
    <source>
        <dbReference type="ARBA" id="ARBA00022490"/>
    </source>
</evidence>
<gene>
    <name evidence="17" type="ORF">Lgee_1024</name>
</gene>
<keyword evidence="11" id="KW-1278">Translocase</keyword>
<evidence type="ECO:0000256" key="1">
    <source>
        <dbReference type="ARBA" id="ARBA00004496"/>
    </source>
</evidence>
<keyword evidence="10" id="KW-0653">Protein transport</keyword>
<dbReference type="PROSITE" id="PS00152">
    <property type="entry name" value="ATPASE_ALPHA_BETA"/>
    <property type="match status" value="1"/>
</dbReference>
<keyword evidence="14" id="KW-0066">ATP synthesis</keyword>
<evidence type="ECO:0000256" key="4">
    <source>
        <dbReference type="ARBA" id="ARBA00022448"/>
    </source>
</evidence>
<dbReference type="SMART" id="SM00382">
    <property type="entry name" value="AAA"/>
    <property type="match status" value="1"/>
</dbReference>
<dbReference type="Gene3D" id="3.40.50.12240">
    <property type="match status" value="1"/>
</dbReference>
<dbReference type="InterPro" id="IPR020003">
    <property type="entry name" value="ATPase_a/bsu_AS"/>
</dbReference>
<keyword evidence="8" id="KW-1005">Bacterial flagellum biogenesis</keyword>
<dbReference type="InterPro" id="IPR004100">
    <property type="entry name" value="ATPase_F1/V1/A1_a/bsu_N"/>
</dbReference>
<dbReference type="InterPro" id="IPR040627">
    <property type="entry name" value="T3SS_ATPase_C"/>
</dbReference>
<dbReference type="PANTHER" id="PTHR15184:SF81">
    <property type="entry name" value="FLAGELLUM-SPECIFIC ATP SYNTHASE"/>
    <property type="match status" value="1"/>
</dbReference>
<keyword evidence="4" id="KW-0813">Transport</keyword>
<accession>A0A0W0TWT8</accession>
<comment type="similarity">
    <text evidence="15">Belongs to the ATPase alpha/beta chains family. T3SS ATPase subfamily.</text>
</comment>
<comment type="caution">
    <text evidence="17">The sequence shown here is derived from an EMBL/GenBank/DDBJ whole genome shotgun (WGS) entry which is preliminary data.</text>
</comment>
<evidence type="ECO:0000256" key="14">
    <source>
        <dbReference type="ARBA" id="ARBA00023310"/>
    </source>
</evidence>
<sequence>MPDTLQHLKTRLRHLDTAMDATDNLPVQGTIVRLTGFLLEARGLQAPTGSLCTLHIKSTGRTLLAEVIGFSSDLTWLMPFEEPQGIVPGTAVSATGRTLTIPVGNALLGRVLDGFGNPIDNKGPIHTDERYETWSPSINPIQRARINTPLDVGVRAVNALLTVGEGQRMGIFAGSGVGKSVLLGMFTRFTEADVVVAGLVGERGREVKEFIEENIGVQNLHKTVIVAAPVDTFPLERTSAAAVATTIAEYFRDQGKKVLLIVDSLTRYAQALRQIYLTLGELPASRGYSPSVFSRISQLVERTGNGFGDGGSITAFYTVLTEGDDPFDPVSDHARSILDGHILLSRKLAEAGHYPAIDISASISRVMNAIVPDQHRECALHFKTLYNVLQENQDIIGMDMYHAGTNPTLDEAIRRQAAIKTFLQQGVNEVSNFAAHQAALMELLA</sequence>